<keyword evidence="3" id="KW-1185">Reference proteome</keyword>
<dbReference type="Proteomes" id="UP001412239">
    <property type="component" value="Unassembled WGS sequence"/>
</dbReference>
<evidence type="ECO:0000313" key="3">
    <source>
        <dbReference type="Proteomes" id="UP001412239"/>
    </source>
</evidence>
<feature type="signal peptide" evidence="1">
    <location>
        <begin position="1"/>
        <end position="20"/>
    </location>
</feature>
<proteinExistence type="predicted"/>
<dbReference type="EMBL" id="LN890956">
    <property type="protein sequence ID" value="CUS14688.1"/>
    <property type="molecule type" value="Genomic_DNA"/>
</dbReference>
<protein>
    <submittedName>
        <fullName evidence="2">Uncharacterized protein</fullName>
    </submittedName>
</protein>
<gene>
    <name evidence="2" type="ORF">GSTUAT00001213001</name>
</gene>
<name>A0A292Q6X7_9PEZI</name>
<organism evidence="2 3">
    <name type="scientific">Tuber aestivum</name>
    <name type="common">summer truffle</name>
    <dbReference type="NCBI Taxonomy" id="59557"/>
    <lineage>
        <taxon>Eukaryota</taxon>
        <taxon>Fungi</taxon>
        <taxon>Dikarya</taxon>
        <taxon>Ascomycota</taxon>
        <taxon>Pezizomycotina</taxon>
        <taxon>Pezizomycetes</taxon>
        <taxon>Pezizales</taxon>
        <taxon>Tuberaceae</taxon>
        <taxon>Tuber</taxon>
    </lineage>
</organism>
<evidence type="ECO:0000256" key="1">
    <source>
        <dbReference type="SAM" id="SignalP"/>
    </source>
</evidence>
<dbReference type="AlphaFoldDB" id="A0A292Q6X7"/>
<evidence type="ECO:0000313" key="2">
    <source>
        <dbReference type="EMBL" id="CUS14688.1"/>
    </source>
</evidence>
<accession>A0A292Q6X7</accession>
<reference evidence="2" key="1">
    <citation type="submission" date="2015-10" db="EMBL/GenBank/DDBJ databases">
        <authorList>
            <person name="Regsiter A."/>
            <person name="william w."/>
        </authorList>
    </citation>
    <scope>NUCLEOTIDE SEQUENCE</scope>
    <source>
        <strain evidence="2">Montdore</strain>
    </source>
</reference>
<dbReference type="InterPro" id="IPR049804">
    <property type="entry name" value="Choice_anch_L"/>
</dbReference>
<dbReference type="GO" id="GO:0005509">
    <property type="term" value="F:calcium ion binding"/>
    <property type="evidence" value="ECO:0007669"/>
    <property type="project" value="InterPro"/>
</dbReference>
<keyword evidence="1" id="KW-0732">Signal</keyword>
<dbReference type="SUPFAM" id="SSF103647">
    <property type="entry name" value="TSP type-3 repeat"/>
    <property type="match status" value="1"/>
</dbReference>
<dbReference type="NCBIfam" id="NF038133">
    <property type="entry name" value="choice_anch_L"/>
    <property type="match status" value="1"/>
</dbReference>
<sequence>MIFNTLTFAALFATAVSGLAVTPTGDANTLAQAILGSSPGIKLVSASYAGSPDSSGTYTDGPQGIRSAAVLTSGDAVDTIGAGTESDISKAKGTAGSTLCSALAGGSSSYDAAVLTMNVELLSGFTGFFTEFIFASEEYPEWVGSEFNDVMGIYVDGKQIAFDDTGAPITINGPFFKSDKVLVPPSSGSNFDGSTPILKSGHVAPVGTHKIEIAICDIADRLRDSSVFVTLGACTGECKEGTTVSPCAGKGGDSDNDGICDHVDNCPSVFNPDQNPAACAHGTGTGGHGANVTTTPPKYGNTTTTAPGGVVTPPCVTLTSMVTKTITTCTQKTICTPTTTVEPVTYTSTLSLTVTTPCSTYTVSKCPGGPGSPCYTYTNTVTLAPLTTYSHPAATYTHKCPGGPDCPVTYSTTAYPCPGGTHCAVPTISTVTYKCPGGPNCPPSVSTTYTCPGGPNCPVVTYPAGCPGGPNCPPVVTYPVGCPGGANCPPVVTTTPYVAPTPVAGCPGGPGCPAVYGSGNKTSPNVAQYTGAAGRVGAGAAGVVGAVGAFAVLLL</sequence>
<dbReference type="Gene3D" id="4.10.1080.10">
    <property type="entry name" value="TSP type-3 repeat"/>
    <property type="match status" value="1"/>
</dbReference>
<dbReference type="InterPro" id="IPR028974">
    <property type="entry name" value="TSP_type-3_rpt"/>
</dbReference>
<feature type="chain" id="PRO_5012064402" evidence="1">
    <location>
        <begin position="21"/>
        <end position="555"/>
    </location>
</feature>